<gene>
    <name evidence="4" type="ORF">WQQ_05410</name>
</gene>
<feature type="compositionally biased region" description="Pro residues" evidence="1">
    <location>
        <begin position="130"/>
        <end position="144"/>
    </location>
</feature>
<evidence type="ECO:0000313" key="4">
    <source>
        <dbReference type="EMBL" id="EIT70404.1"/>
    </source>
</evidence>
<dbReference type="Pfam" id="PF16537">
    <property type="entry name" value="T2SSB"/>
    <property type="match status" value="1"/>
</dbReference>
<feature type="transmembrane region" description="Helical" evidence="2">
    <location>
        <begin position="46"/>
        <end position="64"/>
    </location>
</feature>
<organism evidence="4 5">
    <name type="scientific">Hydrocarboniphaga effusa AP103</name>
    <dbReference type="NCBI Taxonomy" id="1172194"/>
    <lineage>
        <taxon>Bacteria</taxon>
        <taxon>Pseudomonadati</taxon>
        <taxon>Pseudomonadota</taxon>
        <taxon>Gammaproteobacteria</taxon>
        <taxon>Nevskiales</taxon>
        <taxon>Nevskiaceae</taxon>
        <taxon>Hydrocarboniphaga</taxon>
    </lineage>
</organism>
<feature type="region of interest" description="Disordered" evidence="1">
    <location>
        <begin position="16"/>
        <end position="40"/>
    </location>
</feature>
<evidence type="ECO:0000256" key="2">
    <source>
        <dbReference type="SAM" id="Phobius"/>
    </source>
</evidence>
<evidence type="ECO:0000259" key="3">
    <source>
        <dbReference type="Pfam" id="PF16537"/>
    </source>
</evidence>
<feature type="region of interest" description="Disordered" evidence="1">
    <location>
        <begin position="121"/>
        <end position="203"/>
    </location>
</feature>
<feature type="compositionally biased region" description="Low complexity" evidence="1">
    <location>
        <begin position="190"/>
        <end position="203"/>
    </location>
</feature>
<evidence type="ECO:0000313" key="5">
    <source>
        <dbReference type="Proteomes" id="UP000003704"/>
    </source>
</evidence>
<dbReference type="STRING" id="1172194.WQQ_05410"/>
<dbReference type="Proteomes" id="UP000003704">
    <property type="component" value="Unassembled WGS sequence"/>
</dbReference>
<keyword evidence="2" id="KW-0472">Membrane</keyword>
<dbReference type="InterPro" id="IPR032389">
    <property type="entry name" value="GspB_C"/>
</dbReference>
<keyword evidence="2" id="KW-1133">Transmembrane helix</keyword>
<accession>I7ZET0</accession>
<evidence type="ECO:0000256" key="1">
    <source>
        <dbReference type="SAM" id="MobiDB-lite"/>
    </source>
</evidence>
<feature type="region of interest" description="Disordered" evidence="1">
    <location>
        <begin position="69"/>
        <end position="106"/>
    </location>
</feature>
<dbReference type="RefSeq" id="WP_007183497.1">
    <property type="nucleotide sequence ID" value="NZ_AKGD01000001.1"/>
</dbReference>
<reference evidence="4 5" key="1">
    <citation type="journal article" date="2012" name="J. Bacteriol.">
        <title>Genome Sequence of n-Alkane-Degrading Hydrocarboniphaga effusa Strain AP103T (ATCC BAA-332T).</title>
        <authorList>
            <person name="Chang H.K."/>
            <person name="Zylstra G.J."/>
            <person name="Chae J.C."/>
        </authorList>
    </citation>
    <scope>NUCLEOTIDE SEQUENCE [LARGE SCALE GENOMIC DNA]</scope>
    <source>
        <strain evidence="4 5">AP103</strain>
    </source>
</reference>
<dbReference type="GO" id="GO:0015627">
    <property type="term" value="C:type II protein secretion system complex"/>
    <property type="evidence" value="ECO:0007669"/>
    <property type="project" value="InterPro"/>
</dbReference>
<name>I7ZET0_9GAMM</name>
<feature type="compositionally biased region" description="Low complexity" evidence="1">
    <location>
        <begin position="97"/>
        <end position="106"/>
    </location>
</feature>
<keyword evidence="5" id="KW-1185">Reference proteome</keyword>
<comment type="caution">
    <text evidence="4">The sequence shown here is derived from an EMBL/GenBank/DDBJ whole genome shotgun (WGS) entry which is preliminary data.</text>
</comment>
<sequence length="278" mass="29320">MSFILDALRKAERDRNLGQAPGLQDVAMAPDDTRRKAESPQPMPRLLVLAGLVLLVCLGLYLIFRPQHETRPAPPLPPGKITATVRGPAPPPSGIGAETQEPAQTEEALAPAIDASANLASLDDLTGSNPPSPVATPAAAPEPEPQSDFVVHPEPPRGANFRSETPIPGPSATAPETPEASMRSSAFDQPAAPTSAAAAPANATALESMPQSYQAAFPTFSVDVHVWDSNPQKRFVLVNGRRYREGDTLTAGPKLVEIAQQGLIVDYNGERVLVSIAQ</sequence>
<dbReference type="OrthoDB" id="5432325at2"/>
<dbReference type="EMBL" id="AKGD01000001">
    <property type="protein sequence ID" value="EIT70404.1"/>
    <property type="molecule type" value="Genomic_DNA"/>
</dbReference>
<protein>
    <recommendedName>
        <fullName evidence="3">Type II secretion system protein GspB C-terminal domain-containing protein</fullName>
    </recommendedName>
</protein>
<keyword evidence="2" id="KW-0812">Transmembrane</keyword>
<proteinExistence type="predicted"/>
<feature type="domain" description="Type II secretion system protein GspB C-terminal" evidence="3">
    <location>
        <begin position="218"/>
        <end position="272"/>
    </location>
</feature>
<dbReference type="AlphaFoldDB" id="I7ZET0"/>